<dbReference type="AlphaFoldDB" id="X0YDP1"/>
<evidence type="ECO:0000313" key="2">
    <source>
        <dbReference type="EMBL" id="GAG45397.1"/>
    </source>
</evidence>
<organism evidence="2">
    <name type="scientific">marine sediment metagenome</name>
    <dbReference type="NCBI Taxonomy" id="412755"/>
    <lineage>
        <taxon>unclassified sequences</taxon>
        <taxon>metagenomes</taxon>
        <taxon>ecological metagenomes</taxon>
    </lineage>
</organism>
<gene>
    <name evidence="2" type="ORF">S01H1_86109</name>
</gene>
<feature type="region of interest" description="Disordered" evidence="1">
    <location>
        <begin position="1"/>
        <end position="31"/>
    </location>
</feature>
<feature type="non-terminal residue" evidence="2">
    <location>
        <position position="45"/>
    </location>
</feature>
<sequence length="45" mass="5223">TPRAHLFAPTMSTRPTTAEEPSREPEDEAKQRKYLTIMEHLGELR</sequence>
<protein>
    <submittedName>
        <fullName evidence="2">Uncharacterized protein</fullName>
    </submittedName>
</protein>
<evidence type="ECO:0000256" key="1">
    <source>
        <dbReference type="SAM" id="MobiDB-lite"/>
    </source>
</evidence>
<reference evidence="2" key="1">
    <citation type="journal article" date="2014" name="Front. Microbiol.">
        <title>High frequency of phylogenetically diverse reductive dehalogenase-homologous genes in deep subseafloor sedimentary metagenomes.</title>
        <authorList>
            <person name="Kawai M."/>
            <person name="Futagami T."/>
            <person name="Toyoda A."/>
            <person name="Takaki Y."/>
            <person name="Nishi S."/>
            <person name="Hori S."/>
            <person name="Arai W."/>
            <person name="Tsubouchi T."/>
            <person name="Morono Y."/>
            <person name="Uchiyama I."/>
            <person name="Ito T."/>
            <person name="Fujiyama A."/>
            <person name="Inagaki F."/>
            <person name="Takami H."/>
        </authorList>
    </citation>
    <scope>NUCLEOTIDE SEQUENCE</scope>
    <source>
        <strain evidence="2">Expedition CK06-06</strain>
    </source>
</reference>
<dbReference type="EMBL" id="BARS01059456">
    <property type="protein sequence ID" value="GAG45397.1"/>
    <property type="molecule type" value="Genomic_DNA"/>
</dbReference>
<feature type="compositionally biased region" description="Basic and acidic residues" evidence="1">
    <location>
        <begin position="20"/>
        <end position="31"/>
    </location>
</feature>
<accession>X0YDP1</accession>
<name>X0YDP1_9ZZZZ</name>
<feature type="non-terminal residue" evidence="2">
    <location>
        <position position="1"/>
    </location>
</feature>
<comment type="caution">
    <text evidence="2">The sequence shown here is derived from an EMBL/GenBank/DDBJ whole genome shotgun (WGS) entry which is preliminary data.</text>
</comment>
<proteinExistence type="predicted"/>